<evidence type="ECO:0000313" key="3">
    <source>
        <dbReference type="Proteomes" id="UP000719412"/>
    </source>
</evidence>
<comment type="caution">
    <text evidence="2">The sequence shown here is derived from an EMBL/GenBank/DDBJ whole genome shotgun (WGS) entry which is preliminary data.</text>
</comment>
<sequence length="352" mass="38833">MRRATFTADRLAIADVREGAPQGESLVPAVARRATILDGTLCAQDANRAKRTEFEAAICIIRPFACGWRVARPSVILPERFIDSHPPRMRHRYRKVQHVMVTSREDMACCSMPQPLATMYSNKGRPTDGFLQKHATADNGGPTVEPCGTPRRVEEAGPEVTSSSPGNAFRGRKGETREVTPADSSQYLTASTSPRQAEIASADFHLWGKTVGDGAEVLEDDLHMGIFDGGRDFGIETFRGTTPRTSPRVRSRSCVPSLNRDTMHTTDIEQPRLQLLKVKPAKLHLRKPSVLSLSGVLRGGEGAVGLEEITKLQQDRNNLHPLEEWPDYDGIRDEERLRRSLGVDVAGATFLT</sequence>
<dbReference type="AlphaFoldDB" id="A0A8J6HA08"/>
<keyword evidence="3" id="KW-1185">Reference proteome</keyword>
<feature type="region of interest" description="Disordered" evidence="1">
    <location>
        <begin position="135"/>
        <end position="191"/>
    </location>
</feature>
<reference evidence="2" key="1">
    <citation type="journal article" date="2020" name="J Insects Food Feed">
        <title>The yellow mealworm (Tenebrio molitor) genome: a resource for the emerging insects as food and feed industry.</title>
        <authorList>
            <person name="Eriksson T."/>
            <person name="Andere A."/>
            <person name="Kelstrup H."/>
            <person name="Emery V."/>
            <person name="Picard C."/>
        </authorList>
    </citation>
    <scope>NUCLEOTIDE SEQUENCE</scope>
    <source>
        <strain evidence="2">Stoneville</strain>
        <tissue evidence="2">Whole head</tissue>
    </source>
</reference>
<accession>A0A8J6HA08</accession>
<dbReference type="Proteomes" id="UP000719412">
    <property type="component" value="Unassembled WGS sequence"/>
</dbReference>
<proteinExistence type="predicted"/>
<protein>
    <submittedName>
        <fullName evidence="2">Uncharacterized protein</fullName>
    </submittedName>
</protein>
<reference evidence="2" key="2">
    <citation type="submission" date="2021-08" db="EMBL/GenBank/DDBJ databases">
        <authorList>
            <person name="Eriksson T."/>
        </authorList>
    </citation>
    <scope>NUCLEOTIDE SEQUENCE</scope>
    <source>
        <strain evidence="2">Stoneville</strain>
        <tissue evidence="2">Whole head</tissue>
    </source>
</reference>
<name>A0A8J6HA08_TENMO</name>
<evidence type="ECO:0000313" key="2">
    <source>
        <dbReference type="EMBL" id="KAH0810844.1"/>
    </source>
</evidence>
<evidence type="ECO:0000256" key="1">
    <source>
        <dbReference type="SAM" id="MobiDB-lite"/>
    </source>
</evidence>
<dbReference type="EMBL" id="JABDTM020027230">
    <property type="protein sequence ID" value="KAH0810844.1"/>
    <property type="molecule type" value="Genomic_DNA"/>
</dbReference>
<feature type="compositionally biased region" description="Polar residues" evidence="1">
    <location>
        <begin position="182"/>
        <end position="191"/>
    </location>
</feature>
<gene>
    <name evidence="2" type="ORF">GEV33_011948</name>
</gene>
<organism evidence="2 3">
    <name type="scientific">Tenebrio molitor</name>
    <name type="common">Yellow mealworm beetle</name>
    <dbReference type="NCBI Taxonomy" id="7067"/>
    <lineage>
        <taxon>Eukaryota</taxon>
        <taxon>Metazoa</taxon>
        <taxon>Ecdysozoa</taxon>
        <taxon>Arthropoda</taxon>
        <taxon>Hexapoda</taxon>
        <taxon>Insecta</taxon>
        <taxon>Pterygota</taxon>
        <taxon>Neoptera</taxon>
        <taxon>Endopterygota</taxon>
        <taxon>Coleoptera</taxon>
        <taxon>Polyphaga</taxon>
        <taxon>Cucujiformia</taxon>
        <taxon>Tenebrionidae</taxon>
        <taxon>Tenebrio</taxon>
    </lineage>
</organism>